<dbReference type="GO" id="GO:0016757">
    <property type="term" value="F:glycosyltransferase activity"/>
    <property type="evidence" value="ECO:0007669"/>
    <property type="project" value="InterPro"/>
</dbReference>
<dbReference type="Pfam" id="PF00534">
    <property type="entry name" value="Glycos_transf_1"/>
    <property type="match status" value="1"/>
</dbReference>
<evidence type="ECO:0000313" key="5">
    <source>
        <dbReference type="Proteomes" id="UP000515220"/>
    </source>
</evidence>
<dbReference type="EMBL" id="AP023326">
    <property type="protein sequence ID" value="BCI66073.1"/>
    <property type="molecule type" value="Genomic_DNA"/>
</dbReference>
<dbReference type="InterPro" id="IPR050194">
    <property type="entry name" value="Glycosyltransferase_grp1"/>
</dbReference>
<reference evidence="4 5" key="1">
    <citation type="submission" date="2020-07" db="EMBL/GenBank/DDBJ databases">
        <title>Complete Genome Sequence of an acetic acid bacterium, Acetobacter aceti JCM20276.</title>
        <authorList>
            <person name="Hirose Y."/>
            <person name="Mihara H."/>
        </authorList>
    </citation>
    <scope>NUCLEOTIDE SEQUENCE [LARGE SCALE GENOMIC DNA]</scope>
    <source>
        <strain evidence="4 5">JCM20276</strain>
    </source>
</reference>
<evidence type="ECO:0000259" key="2">
    <source>
        <dbReference type="Pfam" id="PF13524"/>
    </source>
</evidence>
<dbReference type="InterPro" id="IPR028098">
    <property type="entry name" value="Glyco_trans_4-like_N"/>
</dbReference>
<feature type="domain" description="Spore protein YkvP/CgeB glycosyl transferase-like" evidence="2">
    <location>
        <begin position="360"/>
        <end position="496"/>
    </location>
</feature>
<proteinExistence type="predicted"/>
<dbReference type="AlphaFoldDB" id="A0A6S6PFL4"/>
<dbReference type="CDD" id="cd03823">
    <property type="entry name" value="GT4_ExpE7-like"/>
    <property type="match status" value="1"/>
</dbReference>
<evidence type="ECO:0000259" key="1">
    <source>
        <dbReference type="Pfam" id="PF00534"/>
    </source>
</evidence>
<protein>
    <recommendedName>
        <fullName evidence="6">Glycosyl transferase</fullName>
    </recommendedName>
</protein>
<dbReference type="InterPro" id="IPR001296">
    <property type="entry name" value="Glyco_trans_1"/>
</dbReference>
<dbReference type="Pfam" id="PF13524">
    <property type="entry name" value="Glyco_trans_1_2"/>
    <property type="match status" value="1"/>
</dbReference>
<sequence length="913" mass="102746">MTEKQPQEILEKRLRHVEALLECYRGAAFLHSVRADVNAEDAAHVRHLLFGWNKSPLSRVGRALRGGWLLVHGQTVEGRPLKEAVQRAREIVEKDGVKSLYRRVRRRLDARLQQRPKTKKKSGKSKEILSENVEKVLNPYRQVVPPARDLGLVPKILIVAELSIPQCAKYRVWQRKEELELLGWEVEVVNWHDPQSALSAMQTSWEVIFYRTPAVSVIQTLITEAKRFGIEPWWEVDDLIFDLELYGQNSNLLSLSKSEQEILLEGAGLYRECLQLCGRGIASTRVLGDIMLRAGVREVCVIENALDGETLRIADQLLAIEKAPRENGDIVVVYGSGTRTHDQDFVECAAGLAAAMDIEPRLVLKIIGELTLPDDFRRFGARVEYLEGRDYAGYMAVLAGADIAIAPLEPSIFNDAKSNIKFLEAAILQVPAVCSPCDTFRDVVEDNRNGFLAKDKTDWREMLLALAHDEALRERIGHQARLDVLEHYRPEAIARQQVAVQFPSPERRKTDRLRVMAVNIFFKPRSFGGATLVAEEMATHLSALETDVAVFTSYEPIPALFSSSLRYEIEGLPVVGSPLSTHIDPIAGLDNPRCTAQFISWVKAFRPDVVHFHSIQGLGLGMLQACLEKGVPFVVTLHDAWWLCERQFMVKPNGRYCFQRHIDLNVCRSCLPGAMHLKVRQDMMLSMLKEASLLLTPSESHRALYLANGFDPEQVKVNRNGFSWPKVPHKPHQPKTPIRFGFVGGQEAVKGFPLVREVFEGLESTDWELVLIDNTLNLGFASMDVSGWKVKGKITIQPAYGDATRDDFFNSIDVLLFPSQWMESYGLTVREALARDVWVISTAPGGQAEDIVDGVNGNLIPLDGRPEPLKTAVEGILARPDMLDSYVNSMKDALPNFRRQAEELKQYFQSVVQ</sequence>
<feature type="domain" description="Glycosyltransferase subfamily 4-like N-terminal" evidence="3">
    <location>
        <begin position="528"/>
        <end position="721"/>
    </location>
</feature>
<dbReference type="PANTHER" id="PTHR45947">
    <property type="entry name" value="SULFOQUINOVOSYL TRANSFERASE SQD2"/>
    <property type="match status" value="1"/>
</dbReference>
<evidence type="ECO:0000259" key="3">
    <source>
        <dbReference type="Pfam" id="PF13579"/>
    </source>
</evidence>
<dbReference type="Pfam" id="PF13579">
    <property type="entry name" value="Glyco_trans_4_4"/>
    <property type="match status" value="1"/>
</dbReference>
<accession>A0A6S6PFL4</accession>
<dbReference type="Proteomes" id="UP000515220">
    <property type="component" value="Chromosome"/>
</dbReference>
<evidence type="ECO:0000313" key="4">
    <source>
        <dbReference type="EMBL" id="BCI66073.1"/>
    </source>
</evidence>
<feature type="domain" description="Glycosyl transferase family 1" evidence="1">
    <location>
        <begin position="731"/>
        <end position="886"/>
    </location>
</feature>
<evidence type="ECO:0008006" key="6">
    <source>
        <dbReference type="Google" id="ProtNLM"/>
    </source>
</evidence>
<gene>
    <name evidence="4" type="ORF">AAJCM20276_06970</name>
</gene>
<name>A0A6S6PFL4_ACEAC</name>
<dbReference type="SUPFAM" id="SSF53756">
    <property type="entry name" value="UDP-Glycosyltransferase/glycogen phosphorylase"/>
    <property type="match status" value="2"/>
</dbReference>
<dbReference type="InterPro" id="IPR055259">
    <property type="entry name" value="YkvP/CgeB_Glyco_trans-like"/>
</dbReference>
<dbReference type="Gene3D" id="3.40.50.2000">
    <property type="entry name" value="Glycogen Phosphorylase B"/>
    <property type="match status" value="4"/>
</dbReference>
<dbReference type="PANTHER" id="PTHR45947:SF13">
    <property type="entry name" value="TRANSFERASE"/>
    <property type="match status" value="1"/>
</dbReference>
<organism evidence="4 5">
    <name type="scientific">Acetobacter aceti</name>
    <dbReference type="NCBI Taxonomy" id="435"/>
    <lineage>
        <taxon>Bacteria</taxon>
        <taxon>Pseudomonadati</taxon>
        <taxon>Pseudomonadota</taxon>
        <taxon>Alphaproteobacteria</taxon>
        <taxon>Acetobacterales</taxon>
        <taxon>Acetobacteraceae</taxon>
        <taxon>Acetobacter</taxon>
        <taxon>Acetobacter subgen. Acetobacter</taxon>
    </lineage>
</organism>